<gene>
    <name evidence="2" type="primary">moeZ</name>
    <name evidence="2" type="ORF">Pan54_04630</name>
</gene>
<dbReference type="GO" id="GO:0005737">
    <property type="term" value="C:cytoplasm"/>
    <property type="evidence" value="ECO:0007669"/>
    <property type="project" value="TreeGrafter"/>
</dbReference>
<proteinExistence type="predicted"/>
<organism evidence="2 3">
    <name type="scientific">Rubinisphaera italica</name>
    <dbReference type="NCBI Taxonomy" id="2527969"/>
    <lineage>
        <taxon>Bacteria</taxon>
        <taxon>Pseudomonadati</taxon>
        <taxon>Planctomycetota</taxon>
        <taxon>Planctomycetia</taxon>
        <taxon>Planctomycetales</taxon>
        <taxon>Planctomycetaceae</taxon>
        <taxon>Rubinisphaera</taxon>
    </lineage>
</organism>
<dbReference type="Gene3D" id="3.40.50.720">
    <property type="entry name" value="NAD(P)-binding Rossmann-like Domain"/>
    <property type="match status" value="1"/>
</dbReference>
<dbReference type="GO" id="GO:0016779">
    <property type="term" value="F:nucleotidyltransferase activity"/>
    <property type="evidence" value="ECO:0007669"/>
    <property type="project" value="UniProtKB-KW"/>
</dbReference>
<keyword evidence="3" id="KW-1185">Reference proteome</keyword>
<dbReference type="Proteomes" id="UP000316095">
    <property type="component" value="Unassembled WGS sequence"/>
</dbReference>
<accession>A0A5C5XBT8</accession>
<dbReference type="InterPro" id="IPR035985">
    <property type="entry name" value="Ubiquitin-activating_enz"/>
</dbReference>
<keyword evidence="2" id="KW-0808">Transferase</keyword>
<dbReference type="InterPro" id="IPR000594">
    <property type="entry name" value="ThiF_NAD_FAD-bd"/>
</dbReference>
<dbReference type="EMBL" id="SJPG01000001">
    <property type="protein sequence ID" value="TWT59753.1"/>
    <property type="molecule type" value="Genomic_DNA"/>
</dbReference>
<comment type="caution">
    <text evidence="2">The sequence shown here is derived from an EMBL/GenBank/DDBJ whole genome shotgun (WGS) entry which is preliminary data.</text>
</comment>
<protein>
    <submittedName>
        <fullName evidence="2">Putative adenylyltransferase/sulfurtransferase MoeZ</fullName>
    </submittedName>
</protein>
<dbReference type="GO" id="GO:0008641">
    <property type="term" value="F:ubiquitin-like modifier activating enzyme activity"/>
    <property type="evidence" value="ECO:0007669"/>
    <property type="project" value="InterPro"/>
</dbReference>
<reference evidence="2 3" key="1">
    <citation type="submission" date="2019-02" db="EMBL/GenBank/DDBJ databases">
        <title>Deep-cultivation of Planctomycetes and their phenomic and genomic characterization uncovers novel biology.</title>
        <authorList>
            <person name="Wiegand S."/>
            <person name="Jogler M."/>
            <person name="Boedeker C."/>
            <person name="Pinto D."/>
            <person name="Vollmers J."/>
            <person name="Rivas-Marin E."/>
            <person name="Kohn T."/>
            <person name="Peeters S.H."/>
            <person name="Heuer A."/>
            <person name="Rast P."/>
            <person name="Oberbeckmann S."/>
            <person name="Bunk B."/>
            <person name="Jeske O."/>
            <person name="Meyerdierks A."/>
            <person name="Storesund J.E."/>
            <person name="Kallscheuer N."/>
            <person name="Luecker S."/>
            <person name="Lage O.M."/>
            <person name="Pohl T."/>
            <person name="Merkel B.J."/>
            <person name="Hornburger P."/>
            <person name="Mueller R.-W."/>
            <person name="Bruemmer F."/>
            <person name="Labrenz M."/>
            <person name="Spormann A.M."/>
            <person name="Op Den Camp H."/>
            <person name="Overmann J."/>
            <person name="Amann R."/>
            <person name="Jetten M.S.M."/>
            <person name="Mascher T."/>
            <person name="Medema M.H."/>
            <person name="Devos D.P."/>
            <person name="Kaster A.-K."/>
            <person name="Ovreas L."/>
            <person name="Rohde M."/>
            <person name="Galperin M.Y."/>
            <person name="Jogler C."/>
        </authorList>
    </citation>
    <scope>NUCLEOTIDE SEQUENCE [LARGE SCALE GENOMIC DNA]</scope>
    <source>
        <strain evidence="2 3">Pan54</strain>
    </source>
</reference>
<dbReference type="SUPFAM" id="SSF69572">
    <property type="entry name" value="Activating enzymes of the ubiquitin-like proteins"/>
    <property type="match status" value="1"/>
</dbReference>
<dbReference type="RefSeq" id="WP_146501949.1">
    <property type="nucleotide sequence ID" value="NZ_SJPG01000001.1"/>
</dbReference>
<dbReference type="PANTHER" id="PTHR10953:SF102">
    <property type="entry name" value="ADENYLYLTRANSFERASE AND SULFURTRANSFERASE MOCS3"/>
    <property type="match status" value="1"/>
</dbReference>
<dbReference type="GO" id="GO:0004792">
    <property type="term" value="F:thiosulfate-cyanide sulfurtransferase activity"/>
    <property type="evidence" value="ECO:0007669"/>
    <property type="project" value="TreeGrafter"/>
</dbReference>
<feature type="domain" description="THIF-type NAD/FAD binding fold" evidence="1">
    <location>
        <begin position="22"/>
        <end position="202"/>
    </location>
</feature>
<evidence type="ECO:0000313" key="3">
    <source>
        <dbReference type="Proteomes" id="UP000316095"/>
    </source>
</evidence>
<keyword evidence="2" id="KW-0548">Nucleotidyltransferase</keyword>
<sequence length="235" mass="25852">MTMTTEIPDRFVRQQELVPRPQITSLSATVIGVGAIGRQVALQLAAIGMPQLQLIDFDTVEASNITTQGYHESDLGVSKVQATKAAIERLDTTIVVNTIEDRYRPHYAVGEVVFCCVDSISARAAIWKSAHPSCLFWCDGRMQGEVIRVLTVADPSSDEQYANSLFPQAEAQLGTCTSRSTIYTASLAAGLMLHQFTRWLRKLPIDADLSLNLLASELTISPAWKETHRHSVANH</sequence>
<name>A0A5C5XBT8_9PLAN</name>
<dbReference type="PANTHER" id="PTHR10953">
    <property type="entry name" value="UBIQUITIN-ACTIVATING ENZYME E1"/>
    <property type="match status" value="1"/>
</dbReference>
<dbReference type="Pfam" id="PF00899">
    <property type="entry name" value="ThiF"/>
    <property type="match status" value="1"/>
</dbReference>
<evidence type="ECO:0000313" key="2">
    <source>
        <dbReference type="EMBL" id="TWT59753.1"/>
    </source>
</evidence>
<evidence type="ECO:0000259" key="1">
    <source>
        <dbReference type="Pfam" id="PF00899"/>
    </source>
</evidence>
<dbReference type="AlphaFoldDB" id="A0A5C5XBT8"/>
<dbReference type="InterPro" id="IPR045886">
    <property type="entry name" value="ThiF/MoeB/HesA"/>
</dbReference>
<dbReference type="OrthoDB" id="258438at2"/>